<reference evidence="1" key="1">
    <citation type="submission" date="2022-07" db="EMBL/GenBank/DDBJ databases">
        <title>Phylogenomic reconstructions and comparative analyses of Kickxellomycotina fungi.</title>
        <authorList>
            <person name="Reynolds N.K."/>
            <person name="Stajich J.E."/>
            <person name="Barry K."/>
            <person name="Grigoriev I.V."/>
            <person name="Crous P."/>
            <person name="Smith M.E."/>
        </authorList>
    </citation>
    <scope>NUCLEOTIDE SEQUENCE</scope>
    <source>
        <strain evidence="1">BCRC 34191</strain>
    </source>
</reference>
<comment type="caution">
    <text evidence="1">The sequence shown here is derived from an EMBL/GenBank/DDBJ whole genome shotgun (WGS) entry which is preliminary data.</text>
</comment>
<organism evidence="1 2">
    <name type="scientific">Coemansia linderi</name>
    <dbReference type="NCBI Taxonomy" id="2663919"/>
    <lineage>
        <taxon>Eukaryota</taxon>
        <taxon>Fungi</taxon>
        <taxon>Fungi incertae sedis</taxon>
        <taxon>Zoopagomycota</taxon>
        <taxon>Kickxellomycotina</taxon>
        <taxon>Kickxellomycetes</taxon>
        <taxon>Kickxellales</taxon>
        <taxon>Kickxellaceae</taxon>
        <taxon>Coemansia</taxon>
    </lineage>
</organism>
<dbReference type="Proteomes" id="UP001140066">
    <property type="component" value="Unassembled WGS sequence"/>
</dbReference>
<proteinExistence type="predicted"/>
<protein>
    <submittedName>
        <fullName evidence="1">Uncharacterized protein</fullName>
    </submittedName>
</protein>
<dbReference type="EMBL" id="JANBUK010000924">
    <property type="protein sequence ID" value="KAJ2788014.1"/>
    <property type="molecule type" value="Genomic_DNA"/>
</dbReference>
<name>A0ACC1KDL3_9FUNG</name>
<gene>
    <name evidence="1" type="ORF">GGI18_003067</name>
</gene>
<evidence type="ECO:0000313" key="2">
    <source>
        <dbReference type="Proteomes" id="UP001140066"/>
    </source>
</evidence>
<keyword evidence="2" id="KW-1185">Reference proteome</keyword>
<accession>A0ACC1KDL3</accession>
<sequence>MRLLPYAAATLAFTACTHTTHAWPTTSPFPVSVNPPPTWSQAKAQSDPGVLRIAANMALAAPAGDTL</sequence>
<evidence type="ECO:0000313" key="1">
    <source>
        <dbReference type="EMBL" id="KAJ2788014.1"/>
    </source>
</evidence>
<feature type="non-terminal residue" evidence="1">
    <location>
        <position position="67"/>
    </location>
</feature>